<dbReference type="GO" id="GO:0020037">
    <property type="term" value="F:heme binding"/>
    <property type="evidence" value="ECO:0007669"/>
    <property type="project" value="InterPro"/>
</dbReference>
<evidence type="ECO:0000256" key="6">
    <source>
        <dbReference type="ARBA" id="ARBA00022989"/>
    </source>
</evidence>
<feature type="binding site" description="axial binding residue" evidence="11">
    <location>
        <position position="310"/>
    </location>
    <ligand>
        <name>heme</name>
        <dbReference type="ChEBI" id="CHEBI:30413"/>
    </ligand>
    <ligandPart>
        <name>Fe</name>
        <dbReference type="ChEBI" id="CHEBI:18248"/>
    </ligandPart>
</feature>
<organism evidence="14 16">
    <name type="scientific">Lupinus luteus</name>
    <name type="common">European yellow lupine</name>
    <dbReference type="NCBI Taxonomy" id="3873"/>
    <lineage>
        <taxon>Eukaryota</taxon>
        <taxon>Viridiplantae</taxon>
        <taxon>Streptophyta</taxon>
        <taxon>Embryophyta</taxon>
        <taxon>Tracheophyta</taxon>
        <taxon>Spermatophyta</taxon>
        <taxon>Magnoliopsida</taxon>
        <taxon>eudicotyledons</taxon>
        <taxon>Gunneridae</taxon>
        <taxon>Pentapetalae</taxon>
        <taxon>rosids</taxon>
        <taxon>fabids</taxon>
        <taxon>Fabales</taxon>
        <taxon>Fabaceae</taxon>
        <taxon>Papilionoideae</taxon>
        <taxon>50 kb inversion clade</taxon>
        <taxon>genistoids sensu lato</taxon>
        <taxon>core genistoids</taxon>
        <taxon>Genisteae</taxon>
        <taxon>Lupinus</taxon>
    </lineage>
</organism>
<dbReference type="Pfam" id="PF00067">
    <property type="entry name" value="p450"/>
    <property type="match status" value="1"/>
</dbReference>
<dbReference type="GO" id="GO:0004497">
    <property type="term" value="F:monooxygenase activity"/>
    <property type="evidence" value="ECO:0007669"/>
    <property type="project" value="UniProtKB-KW"/>
</dbReference>
<dbReference type="InterPro" id="IPR050665">
    <property type="entry name" value="Cytochrome_P450_Monooxygen"/>
</dbReference>
<dbReference type="PANTHER" id="PTHR24282:SF130">
    <property type="entry name" value="CYTOCHROME P450 FAMILY PROTEIN"/>
    <property type="match status" value="1"/>
</dbReference>
<dbReference type="InterPro" id="IPR002401">
    <property type="entry name" value="Cyt_P450_E_grp-I"/>
</dbReference>
<dbReference type="PROSITE" id="PS00086">
    <property type="entry name" value="CYTOCHROME_P450"/>
    <property type="match status" value="1"/>
</dbReference>
<evidence type="ECO:0000256" key="9">
    <source>
        <dbReference type="ARBA" id="ARBA00023033"/>
    </source>
</evidence>
<dbReference type="GO" id="GO:0016705">
    <property type="term" value="F:oxidoreductase activity, acting on paired donors, with incorporation or reduction of molecular oxygen"/>
    <property type="evidence" value="ECO:0007669"/>
    <property type="project" value="InterPro"/>
</dbReference>
<evidence type="ECO:0000313" key="14">
    <source>
        <dbReference type="EMBL" id="CAL0299173.1"/>
    </source>
</evidence>
<dbReference type="EMBL" id="CAXHTB010000001">
    <property type="protein sequence ID" value="CAL0299174.1"/>
    <property type="molecule type" value="Genomic_DNA"/>
</dbReference>
<dbReference type="Gene3D" id="1.10.630.10">
    <property type="entry name" value="Cytochrome P450"/>
    <property type="match status" value="1"/>
</dbReference>
<keyword evidence="6" id="KW-1133">Transmembrane helix</keyword>
<evidence type="ECO:0000256" key="4">
    <source>
        <dbReference type="ARBA" id="ARBA00022692"/>
    </source>
</evidence>
<evidence type="ECO:0000256" key="12">
    <source>
        <dbReference type="RuleBase" id="RU000461"/>
    </source>
</evidence>
<keyword evidence="10" id="KW-0472">Membrane</keyword>
<evidence type="ECO:0008006" key="17">
    <source>
        <dbReference type="Google" id="ProtNLM"/>
    </source>
</evidence>
<sequence>MVDLMEESATKIIRKWEGRIAENEDGIAEIVIEDDMKVLTAYIISKACFGTSYAEGIQIFAMMETYQALLSKPSILFGFLNLRFLPTKENKEKWKLEKEVDKLIVKVIHDREVENKNGENGKHKDMLQTLLDGINAVNAKSNGKGSFKLTKHEKNEVIIDICKTIYFAGSETSALAISWTLLMLALHPDWQERVRAEIVETFGNTLPHSVNDMGKLQKLKVLTMVIQETLRLYGPAVTVAREVFADMKLGELILPKGINIWVFLPALHRDPNNWGPDAWEFKPERFAGGVSAACKYPQCYIPFGLGSRICIGQNLSMVEIKVVVSLLLSNFAFKPSPNYQHFLVYGSLLMPKYGIKLLVSKVDKTWA</sequence>
<dbReference type="EMBL" id="CAXHTB010000001">
    <property type="protein sequence ID" value="CAL0299172.1"/>
    <property type="molecule type" value="Genomic_DNA"/>
</dbReference>
<keyword evidence="4" id="KW-0812">Transmembrane</keyword>
<dbReference type="InterPro" id="IPR017972">
    <property type="entry name" value="Cyt_P450_CS"/>
</dbReference>
<protein>
    <recommendedName>
        <fullName evidence="17">Cytochrome P450</fullName>
    </recommendedName>
</protein>
<comment type="cofactor">
    <cofactor evidence="11">
        <name>heme</name>
        <dbReference type="ChEBI" id="CHEBI:30413"/>
    </cofactor>
</comment>
<dbReference type="SUPFAM" id="SSF48264">
    <property type="entry name" value="Cytochrome P450"/>
    <property type="match status" value="1"/>
</dbReference>
<evidence type="ECO:0000256" key="7">
    <source>
        <dbReference type="ARBA" id="ARBA00023002"/>
    </source>
</evidence>
<proteinExistence type="inferred from homology"/>
<dbReference type="PRINTS" id="PR00463">
    <property type="entry name" value="EP450I"/>
</dbReference>
<reference evidence="14 16" key="1">
    <citation type="submission" date="2024-03" db="EMBL/GenBank/DDBJ databases">
        <authorList>
            <person name="Martinez-Hernandez J."/>
        </authorList>
    </citation>
    <scope>NUCLEOTIDE SEQUENCE [LARGE SCALE GENOMIC DNA]</scope>
</reference>
<keyword evidence="9 12" id="KW-0503">Monooxygenase</keyword>
<keyword evidence="5 11" id="KW-0479">Metal-binding</keyword>
<dbReference type="GO" id="GO:0005506">
    <property type="term" value="F:iron ion binding"/>
    <property type="evidence" value="ECO:0007669"/>
    <property type="project" value="InterPro"/>
</dbReference>
<dbReference type="Proteomes" id="UP001497480">
    <property type="component" value="Unassembled WGS sequence"/>
</dbReference>
<evidence type="ECO:0000313" key="16">
    <source>
        <dbReference type="Proteomes" id="UP001497480"/>
    </source>
</evidence>
<evidence type="ECO:0000256" key="10">
    <source>
        <dbReference type="ARBA" id="ARBA00023136"/>
    </source>
</evidence>
<dbReference type="EMBL" id="CAXHTB010000001">
    <property type="protein sequence ID" value="CAL0299173.1"/>
    <property type="molecule type" value="Genomic_DNA"/>
</dbReference>
<accession>A0AAV1VQC6</accession>
<comment type="subcellular location">
    <subcellularLocation>
        <location evidence="1">Membrane</location>
        <topology evidence="1">Single-pass membrane protein</topology>
    </subcellularLocation>
</comment>
<comment type="similarity">
    <text evidence="2 12">Belongs to the cytochrome P450 family.</text>
</comment>
<dbReference type="InterPro" id="IPR001128">
    <property type="entry name" value="Cyt_P450"/>
</dbReference>
<dbReference type="AlphaFoldDB" id="A0AAV1VQC6"/>
<evidence type="ECO:0000256" key="11">
    <source>
        <dbReference type="PIRSR" id="PIRSR602401-1"/>
    </source>
</evidence>
<gene>
    <name evidence="13" type="ORF">LLUT_LOCUS232</name>
    <name evidence="14" type="ORF">LLUT_LOCUS233</name>
    <name evidence="15" type="ORF">LLUT_LOCUS234</name>
</gene>
<dbReference type="PRINTS" id="PR00385">
    <property type="entry name" value="P450"/>
</dbReference>
<evidence type="ECO:0000256" key="5">
    <source>
        <dbReference type="ARBA" id="ARBA00022723"/>
    </source>
</evidence>
<evidence type="ECO:0000313" key="15">
    <source>
        <dbReference type="EMBL" id="CAL0299174.1"/>
    </source>
</evidence>
<evidence type="ECO:0000256" key="1">
    <source>
        <dbReference type="ARBA" id="ARBA00004167"/>
    </source>
</evidence>
<name>A0AAV1VQC6_LUPLU</name>
<evidence type="ECO:0000256" key="8">
    <source>
        <dbReference type="ARBA" id="ARBA00023004"/>
    </source>
</evidence>
<keyword evidence="8 11" id="KW-0408">Iron</keyword>
<dbReference type="PANTHER" id="PTHR24282">
    <property type="entry name" value="CYTOCHROME P450 FAMILY MEMBER"/>
    <property type="match status" value="1"/>
</dbReference>
<evidence type="ECO:0000256" key="3">
    <source>
        <dbReference type="ARBA" id="ARBA00022617"/>
    </source>
</evidence>
<evidence type="ECO:0000313" key="13">
    <source>
        <dbReference type="EMBL" id="CAL0299172.1"/>
    </source>
</evidence>
<dbReference type="GO" id="GO:0016020">
    <property type="term" value="C:membrane"/>
    <property type="evidence" value="ECO:0007669"/>
    <property type="project" value="UniProtKB-SubCell"/>
</dbReference>
<evidence type="ECO:0000256" key="2">
    <source>
        <dbReference type="ARBA" id="ARBA00010617"/>
    </source>
</evidence>
<comment type="caution">
    <text evidence="14">The sequence shown here is derived from an EMBL/GenBank/DDBJ whole genome shotgun (WGS) entry which is preliminary data.</text>
</comment>
<keyword evidence="7 12" id="KW-0560">Oxidoreductase</keyword>
<keyword evidence="16" id="KW-1185">Reference proteome</keyword>
<dbReference type="InterPro" id="IPR036396">
    <property type="entry name" value="Cyt_P450_sf"/>
</dbReference>
<keyword evidence="3 11" id="KW-0349">Heme</keyword>